<keyword evidence="2" id="KW-1185">Reference proteome</keyword>
<reference evidence="1 2" key="1">
    <citation type="journal article" date="2009" name="Int. J. Syst. Evol. Microbiol.">
        <title>Nocardioides caeni sp. nov., isolated from wastewater.</title>
        <authorList>
            <person name="Yoon J.H."/>
            <person name="Kang S.J."/>
            <person name="Park S."/>
            <person name="Kim W."/>
            <person name="Oh T.K."/>
        </authorList>
    </citation>
    <scope>NUCLEOTIDE SEQUENCE [LARGE SCALE GENOMIC DNA]</scope>
    <source>
        <strain evidence="1 2">DSM 23134</strain>
    </source>
</reference>
<dbReference type="RefSeq" id="WP_136561125.1">
    <property type="nucleotide sequence ID" value="NZ_BAABLS010000002.1"/>
</dbReference>
<evidence type="ECO:0000313" key="1">
    <source>
        <dbReference type="EMBL" id="THV18411.1"/>
    </source>
</evidence>
<proteinExistence type="predicted"/>
<dbReference type="EMBL" id="STGW01000001">
    <property type="protein sequence ID" value="THV18411.1"/>
    <property type="molecule type" value="Genomic_DNA"/>
</dbReference>
<dbReference type="Proteomes" id="UP000307087">
    <property type="component" value="Unassembled WGS sequence"/>
</dbReference>
<dbReference type="Pfam" id="PF13602">
    <property type="entry name" value="ADH_zinc_N_2"/>
    <property type="match status" value="1"/>
</dbReference>
<evidence type="ECO:0008006" key="3">
    <source>
        <dbReference type="Google" id="ProtNLM"/>
    </source>
</evidence>
<protein>
    <recommendedName>
        <fullName evidence="3">Zinc-binding dehydrogenase</fullName>
    </recommendedName>
</protein>
<dbReference type="OrthoDB" id="5195079at2"/>
<name>A0A4S8NPQ0_9ACTN</name>
<dbReference type="Gene3D" id="3.90.180.10">
    <property type="entry name" value="Medium-chain alcohol dehydrogenases, catalytic domain"/>
    <property type="match status" value="1"/>
</dbReference>
<evidence type="ECO:0000313" key="2">
    <source>
        <dbReference type="Proteomes" id="UP000307087"/>
    </source>
</evidence>
<dbReference type="AlphaFoldDB" id="A0A4S8NPQ0"/>
<comment type="caution">
    <text evidence="1">The sequence shown here is derived from an EMBL/GenBank/DDBJ whole genome shotgun (WGS) entry which is preliminary data.</text>
</comment>
<sequence length="96" mass="10057">MRAIRHHAFGPPDVLQVEELPDPDRAVVDVLGAPIMSRLAEFERAALAAAADGSRTPYVGTTFPLAEAASAHRALEEGRSVGKVVLLVGSVSGLAR</sequence>
<accession>A0A4S8NPQ0</accession>
<organism evidence="1 2">
    <name type="scientific">Nocardioides caeni</name>
    <dbReference type="NCBI Taxonomy" id="574700"/>
    <lineage>
        <taxon>Bacteria</taxon>
        <taxon>Bacillati</taxon>
        <taxon>Actinomycetota</taxon>
        <taxon>Actinomycetes</taxon>
        <taxon>Propionibacteriales</taxon>
        <taxon>Nocardioidaceae</taxon>
        <taxon>Nocardioides</taxon>
    </lineage>
</organism>
<gene>
    <name evidence="1" type="ORF">E9934_01930</name>
</gene>